<keyword evidence="16" id="KW-1185">Reference proteome</keyword>
<dbReference type="KEGG" id="qlo:115971754"/>
<feature type="domain" description="ABC transmembrane type-1" evidence="14">
    <location>
        <begin position="68"/>
        <end position="355"/>
    </location>
</feature>
<evidence type="ECO:0000256" key="10">
    <source>
        <dbReference type="ARBA" id="ARBA00023180"/>
    </source>
</evidence>
<evidence type="ECO:0000313" key="15">
    <source>
        <dbReference type="EnsemblPlants" id="QL12p034635:mrna"/>
    </source>
</evidence>
<evidence type="ECO:0000256" key="3">
    <source>
        <dbReference type="ARBA" id="ARBA00022448"/>
    </source>
</evidence>
<dbReference type="SUPFAM" id="SSF90123">
    <property type="entry name" value="ABC transporter transmembrane region"/>
    <property type="match status" value="2"/>
</dbReference>
<dbReference type="Gene3D" id="3.40.50.300">
    <property type="entry name" value="P-loop containing nucleotide triphosphate hydrolases"/>
    <property type="match status" value="2"/>
</dbReference>
<keyword evidence="3" id="KW-0813">Transport</keyword>
<keyword evidence="5" id="KW-0677">Repeat</keyword>
<dbReference type="SUPFAM" id="SSF52540">
    <property type="entry name" value="P-loop containing nucleoside triphosphate hydrolases"/>
    <property type="match status" value="2"/>
</dbReference>
<feature type="transmembrane region" description="Helical" evidence="12">
    <location>
        <begin position="968"/>
        <end position="989"/>
    </location>
</feature>
<dbReference type="GO" id="GO:0090374">
    <property type="term" value="P:oligopeptide export from mitochondrion"/>
    <property type="evidence" value="ECO:0007669"/>
    <property type="project" value="TreeGrafter"/>
</dbReference>
<evidence type="ECO:0000256" key="5">
    <source>
        <dbReference type="ARBA" id="ARBA00022737"/>
    </source>
</evidence>
<evidence type="ECO:0000256" key="11">
    <source>
        <dbReference type="SAM" id="MobiDB-lite"/>
    </source>
</evidence>
<evidence type="ECO:0000313" key="16">
    <source>
        <dbReference type="Proteomes" id="UP000594261"/>
    </source>
</evidence>
<dbReference type="RefSeq" id="XP_030947642.1">
    <property type="nucleotide sequence ID" value="XM_031091782.1"/>
</dbReference>
<evidence type="ECO:0000259" key="14">
    <source>
        <dbReference type="PROSITE" id="PS50929"/>
    </source>
</evidence>
<feature type="transmembrane region" description="Helical" evidence="12">
    <location>
        <begin position="291"/>
        <end position="314"/>
    </location>
</feature>
<dbReference type="InterPro" id="IPR017871">
    <property type="entry name" value="ABC_transporter-like_CS"/>
</dbReference>
<keyword evidence="7" id="KW-0067">ATP-binding</keyword>
<dbReference type="GO" id="GO:0005524">
    <property type="term" value="F:ATP binding"/>
    <property type="evidence" value="ECO:0007669"/>
    <property type="project" value="UniProtKB-KW"/>
</dbReference>
<reference evidence="15 16" key="1">
    <citation type="journal article" date="2016" name="G3 (Bethesda)">
        <title>First Draft Assembly and Annotation of the Genome of a California Endemic Oak Quercus lobata Nee (Fagaceae).</title>
        <authorList>
            <person name="Sork V.L."/>
            <person name="Fitz-Gibbon S.T."/>
            <person name="Puiu D."/>
            <person name="Crepeau M."/>
            <person name="Gugger P.F."/>
            <person name="Sherman R."/>
            <person name="Stevens K."/>
            <person name="Langley C.H."/>
            <person name="Pellegrini M."/>
            <person name="Salzberg S.L."/>
        </authorList>
    </citation>
    <scope>NUCLEOTIDE SEQUENCE [LARGE SCALE GENOMIC DNA]</scope>
    <source>
        <strain evidence="15 16">cv. SW786</strain>
    </source>
</reference>
<dbReference type="GO" id="GO:0010328">
    <property type="term" value="F:auxin influx transmembrane transporter activity"/>
    <property type="evidence" value="ECO:0007669"/>
    <property type="project" value="UniProtKB-ARBA"/>
</dbReference>
<dbReference type="InterPro" id="IPR003593">
    <property type="entry name" value="AAA+_ATPase"/>
</dbReference>
<evidence type="ECO:0000256" key="6">
    <source>
        <dbReference type="ARBA" id="ARBA00022741"/>
    </source>
</evidence>
<name>A0A7N2N5K3_QUELO</name>
<keyword evidence="6" id="KW-0547">Nucleotide-binding</keyword>
<dbReference type="InterPro" id="IPR011527">
    <property type="entry name" value="ABC1_TM_dom"/>
</dbReference>
<keyword evidence="4 12" id="KW-0812">Transmembrane</keyword>
<dbReference type="Pfam" id="PF00664">
    <property type="entry name" value="ABC_membrane"/>
    <property type="match status" value="2"/>
</dbReference>
<evidence type="ECO:0000256" key="4">
    <source>
        <dbReference type="ARBA" id="ARBA00022692"/>
    </source>
</evidence>
<dbReference type="EnsemblPlants" id="QL12p034635:mrna">
    <property type="protein sequence ID" value="QL12p034635:mrna"/>
    <property type="gene ID" value="QL12p034635"/>
</dbReference>
<feature type="domain" description="ABC transporter" evidence="13">
    <location>
        <begin position="390"/>
        <end position="626"/>
    </location>
</feature>
<dbReference type="FunFam" id="1.20.1560.10:FF:000044">
    <property type="entry name" value="ABC transporter B family member 9"/>
    <property type="match status" value="1"/>
</dbReference>
<dbReference type="GeneID" id="115971754"/>
<dbReference type="Gramene" id="QL12p034635:mrna">
    <property type="protein sequence ID" value="QL12p034635:mrna"/>
    <property type="gene ID" value="QL12p034635"/>
</dbReference>
<dbReference type="OrthoDB" id="6500128at2759"/>
<feature type="compositionally biased region" description="Polar residues" evidence="11">
    <location>
        <begin position="7"/>
        <end position="21"/>
    </location>
</feature>
<dbReference type="GO" id="GO:0005886">
    <property type="term" value="C:plasma membrane"/>
    <property type="evidence" value="ECO:0007669"/>
    <property type="project" value="UniProtKB-SubCell"/>
</dbReference>
<reference evidence="15" key="2">
    <citation type="submission" date="2021-01" db="UniProtKB">
        <authorList>
            <consortium name="EnsemblPlants"/>
        </authorList>
    </citation>
    <scope>IDENTIFICATION</scope>
</reference>
<keyword evidence="10" id="KW-0325">Glycoprotein</keyword>
<dbReference type="GO" id="GO:0010329">
    <property type="term" value="F:auxin efflux transmembrane transporter activity"/>
    <property type="evidence" value="ECO:0007669"/>
    <property type="project" value="UniProtKB-ARBA"/>
</dbReference>
<dbReference type="InParanoid" id="A0A7N2N5K3"/>
<feature type="transmembrane region" description="Helical" evidence="12">
    <location>
        <begin position="115"/>
        <end position="136"/>
    </location>
</feature>
<dbReference type="FunFam" id="1.20.1560.10:FF:000025">
    <property type="entry name" value="ABC transporter B family member 9"/>
    <property type="match status" value="1"/>
</dbReference>
<dbReference type="FunFam" id="3.40.50.300:FF:000066">
    <property type="entry name" value="ABC transporter B family member 1"/>
    <property type="match status" value="2"/>
</dbReference>
<dbReference type="Proteomes" id="UP000594261">
    <property type="component" value="Chromosome 12"/>
</dbReference>
<gene>
    <name evidence="15" type="primary">LOC115971754</name>
</gene>
<dbReference type="SMART" id="SM00382">
    <property type="entry name" value="AAA"/>
    <property type="match status" value="2"/>
</dbReference>
<dbReference type="InterPro" id="IPR039421">
    <property type="entry name" value="Type_1_exporter"/>
</dbReference>
<feature type="transmembrane region" description="Helical" evidence="12">
    <location>
        <begin position="837"/>
        <end position="864"/>
    </location>
</feature>
<keyword evidence="9 12" id="KW-0472">Membrane</keyword>
<dbReference type="PROSITE" id="PS00211">
    <property type="entry name" value="ABC_TRANSPORTER_1"/>
    <property type="match status" value="2"/>
</dbReference>
<dbReference type="InterPro" id="IPR003439">
    <property type="entry name" value="ABC_transporter-like_ATP-bd"/>
</dbReference>
<evidence type="ECO:0000256" key="9">
    <source>
        <dbReference type="ARBA" id="ARBA00023136"/>
    </source>
</evidence>
<feature type="domain" description="ABC transporter" evidence="13">
    <location>
        <begin position="1029"/>
        <end position="1266"/>
    </location>
</feature>
<feature type="transmembrane region" description="Helical" evidence="12">
    <location>
        <begin position="213"/>
        <end position="234"/>
    </location>
</feature>
<sequence length="1274" mass="137535">MAVENGLDSQTNTDAATTSKSNAEEEKTSSMNGDQEDSKKSKGDEKTNTVPFRKLFSFADSTDILLMILGTIGAVGNGICMPLMTLLFGELSNSFGQNQNSPNMVDTVSKVCLKFVYLALGAALAAFLQVACWMVTGERQAARIRRLYLKTILRQDVAFFDKETNTGEVVSRMSGDTVLIQDAMGEKVGKFLQLTTTFIGGFVVAFIKGWLLTLVMLSSLPLLVASGAVMSIIIPKMASRGQSAYAKAANVVEQTIGSIRTVASFTGEKQAIISYKKFVLKAYNSGVQEGLASGFGLGTATFVVFCTYALAAWFGAKMILEKGYNGGQVLTVIIAVLSGSMSLGQASPCMSAFAAGQAAAFKMFETIGRKPMIDAYDTKGRTLDDIHGDIELRDVYFSYPSRPDELIFNGFSLSIPSGTTTALVGQSGSGKSTVISLIERFYDPHAGEVLIGGINLKEFQLKWIRGKIGLVSQEPVLFASSIKDNIAYGKDGATIEEIRAAAELANAAKFIDKLPQGLDIMVGEHGTQMSGGQKQRIAIARAILKDPRILLLDEATSALDAESERIVQEALDRIMVNRTTVIVAHRLSTVRNADMIAVIHRGKMVEKGSHSELLKDPEGAYSQLIRLQEVKKGSEITVESFRHSTQRISIQRSISRGSSGVGNSSRHSFSVPEIARAETESPSVPTEELPNVPLSRVAYLSKPEIPVLIIGAVAAILNGVILPILGLLISRAIKIFFEPNGLKKDSKLLAIMFMLLGLASFLMSPARSYFFAVAGCKLIGRIRVMCFEKVVNMEVSWFDDPDNSSGAIGARLSADAASVRALVGDALGQMVENMASAVAGLVIAFVACWQLAFIILLLIPLIGVNGFIQVKFMKGFSADAKMMYEEASQVANDAVGSIRTVASFCAEENVMELYKRKCEGPMKTGIRQGLISGIGFGLSFFLMYSVYATSFYAGARLVEAGKTTFSDVFRVFFALTMAAIGISQTSSFAPDSSKAKNAATSIFAILDLKSKIDPSEESGIKLDDVKGEIELHHISFKYPSRPDIHIFRDLNLKIHSGKTVALVGESGCGKSTVVSLLQRFYDPDSGHVTLDGIEIQKFQLKWLRQQMGLVSQEPILFNDTIRANIAYGKEGDATEAEIISASELANAHKFISSLQQGYDTMVGERGVQLSGGQKQRVAIARAIVKSPKILILDEATSALDAESEKIVQDALDRVMINRTTIVVAHRLSTIKNADLIAVVKNGVIVEKGKHETLINIKDGFYASLVALHTSASTV</sequence>
<organism evidence="15 16">
    <name type="scientific">Quercus lobata</name>
    <name type="common">Valley oak</name>
    <dbReference type="NCBI Taxonomy" id="97700"/>
    <lineage>
        <taxon>Eukaryota</taxon>
        <taxon>Viridiplantae</taxon>
        <taxon>Streptophyta</taxon>
        <taxon>Embryophyta</taxon>
        <taxon>Tracheophyta</taxon>
        <taxon>Spermatophyta</taxon>
        <taxon>Magnoliopsida</taxon>
        <taxon>eudicotyledons</taxon>
        <taxon>Gunneridae</taxon>
        <taxon>Pentapetalae</taxon>
        <taxon>rosids</taxon>
        <taxon>fabids</taxon>
        <taxon>Fagales</taxon>
        <taxon>Fagaceae</taxon>
        <taxon>Quercus</taxon>
    </lineage>
</organism>
<dbReference type="EMBL" id="LRBV02000012">
    <property type="status" value="NOT_ANNOTATED_CDS"/>
    <property type="molecule type" value="Genomic_DNA"/>
</dbReference>
<dbReference type="Gene3D" id="1.20.1560.10">
    <property type="entry name" value="ABC transporter type 1, transmembrane domain"/>
    <property type="match status" value="1"/>
</dbReference>
<evidence type="ECO:0000256" key="12">
    <source>
        <dbReference type="SAM" id="Phobius"/>
    </source>
</evidence>
<dbReference type="FunCoup" id="A0A7N2N5K3">
    <property type="interactions" value="534"/>
</dbReference>
<dbReference type="GO" id="GO:0016887">
    <property type="term" value="F:ATP hydrolysis activity"/>
    <property type="evidence" value="ECO:0007669"/>
    <property type="project" value="InterPro"/>
</dbReference>
<dbReference type="FunFam" id="1.20.1560.10:FF:000009">
    <property type="entry name" value="ABC transporter B family member 1"/>
    <property type="match status" value="1"/>
</dbReference>
<feature type="transmembrane region" description="Helical" evidence="12">
    <location>
        <begin position="929"/>
        <end position="948"/>
    </location>
</feature>
<proteinExistence type="inferred from homology"/>
<dbReference type="InterPro" id="IPR027417">
    <property type="entry name" value="P-loop_NTPase"/>
</dbReference>
<dbReference type="OMA" id="VNGWIQM"/>
<comment type="subcellular location">
    <subcellularLocation>
        <location evidence="1">Cell membrane</location>
        <topology evidence="1">Multi-pass membrane protein</topology>
    </subcellularLocation>
</comment>
<feature type="domain" description="ABC transmembrane type-1" evidence="14">
    <location>
        <begin position="709"/>
        <end position="994"/>
    </location>
</feature>
<comment type="similarity">
    <text evidence="2">Belongs to the ABC transporter superfamily. ABCB family. Multidrug resistance exporter (TC 3.A.1.201) subfamily.</text>
</comment>
<evidence type="ECO:0000256" key="8">
    <source>
        <dbReference type="ARBA" id="ARBA00022989"/>
    </source>
</evidence>
<dbReference type="CDD" id="cd18578">
    <property type="entry name" value="ABC_6TM_Pgp_ABCB1_D2_like"/>
    <property type="match status" value="1"/>
</dbReference>
<dbReference type="InterPro" id="IPR036640">
    <property type="entry name" value="ABC1_TM_sf"/>
</dbReference>
<dbReference type="CDD" id="cd18577">
    <property type="entry name" value="ABC_6TM_Pgp_ABCB1_D1_like"/>
    <property type="match status" value="1"/>
</dbReference>
<dbReference type="PANTHER" id="PTHR43394">
    <property type="entry name" value="ATP-DEPENDENT PERMEASE MDL1, MITOCHONDRIAL"/>
    <property type="match status" value="1"/>
</dbReference>
<dbReference type="GO" id="GO:0015421">
    <property type="term" value="F:ABC-type oligopeptide transporter activity"/>
    <property type="evidence" value="ECO:0007669"/>
    <property type="project" value="TreeGrafter"/>
</dbReference>
<dbReference type="PROSITE" id="PS50929">
    <property type="entry name" value="ABC_TM1F"/>
    <property type="match status" value="2"/>
</dbReference>
<evidence type="ECO:0000256" key="2">
    <source>
        <dbReference type="ARBA" id="ARBA00007577"/>
    </source>
</evidence>
<dbReference type="PROSITE" id="PS50893">
    <property type="entry name" value="ABC_TRANSPORTER_2"/>
    <property type="match status" value="2"/>
</dbReference>
<keyword evidence="8 12" id="KW-1133">Transmembrane helix</keyword>
<dbReference type="CDD" id="cd03249">
    <property type="entry name" value="ABC_MTABC3_MDL1_MDL2"/>
    <property type="match status" value="2"/>
</dbReference>
<feature type="region of interest" description="Disordered" evidence="11">
    <location>
        <begin position="1"/>
        <end position="46"/>
    </location>
</feature>
<feature type="transmembrane region" description="Helical" evidence="12">
    <location>
        <begin position="64"/>
        <end position="88"/>
    </location>
</feature>
<dbReference type="GO" id="GO:0005743">
    <property type="term" value="C:mitochondrial inner membrane"/>
    <property type="evidence" value="ECO:0007669"/>
    <property type="project" value="TreeGrafter"/>
</dbReference>
<accession>A0A7N2N5K3</accession>
<dbReference type="PANTHER" id="PTHR43394:SF16">
    <property type="entry name" value="ABC TRANSPORTER B FAMILY MEMBER 4-LIKE ISOFORM X1"/>
    <property type="match status" value="1"/>
</dbReference>
<feature type="compositionally biased region" description="Basic and acidic residues" evidence="11">
    <location>
        <begin position="36"/>
        <end position="46"/>
    </location>
</feature>
<dbReference type="Pfam" id="PF00005">
    <property type="entry name" value="ABC_tran"/>
    <property type="match status" value="2"/>
</dbReference>
<feature type="transmembrane region" description="Helical" evidence="12">
    <location>
        <begin position="705"/>
        <end position="728"/>
    </location>
</feature>
<evidence type="ECO:0000259" key="13">
    <source>
        <dbReference type="PROSITE" id="PS50893"/>
    </source>
</evidence>
<protein>
    <submittedName>
        <fullName evidence="15">Uncharacterized protein</fullName>
    </submittedName>
</protein>
<feature type="transmembrane region" description="Helical" evidence="12">
    <location>
        <begin position="748"/>
        <end position="766"/>
    </location>
</feature>
<feature type="transmembrane region" description="Helical" evidence="12">
    <location>
        <begin position="191"/>
        <end position="207"/>
    </location>
</feature>
<dbReference type="AlphaFoldDB" id="A0A7N2N5K3"/>
<evidence type="ECO:0000256" key="7">
    <source>
        <dbReference type="ARBA" id="ARBA00022840"/>
    </source>
</evidence>
<evidence type="ECO:0000256" key="1">
    <source>
        <dbReference type="ARBA" id="ARBA00004651"/>
    </source>
</evidence>